<evidence type="ECO:0000256" key="1">
    <source>
        <dbReference type="ARBA" id="ARBA00022649"/>
    </source>
</evidence>
<organism evidence="3 4">
    <name type="scientific">Marinobacter metalliresistant</name>
    <dbReference type="NCBI Taxonomy" id="2961995"/>
    <lineage>
        <taxon>Bacteria</taxon>
        <taxon>Pseudomonadati</taxon>
        <taxon>Pseudomonadota</taxon>
        <taxon>Gammaproteobacteria</taxon>
        <taxon>Pseudomonadales</taxon>
        <taxon>Marinobacteraceae</taxon>
        <taxon>Marinobacter</taxon>
    </lineage>
</organism>
<keyword evidence="1" id="KW-1277">Toxin-antitoxin system</keyword>
<dbReference type="SUPFAM" id="SSF47598">
    <property type="entry name" value="Ribbon-helix-helix"/>
    <property type="match status" value="1"/>
</dbReference>
<evidence type="ECO:0000256" key="2">
    <source>
        <dbReference type="ARBA" id="ARBA00049988"/>
    </source>
</evidence>
<name>A0ABZ2W6L3_9GAMM</name>
<dbReference type="Pfam" id="PF08681">
    <property type="entry name" value="TacA1"/>
    <property type="match status" value="1"/>
</dbReference>
<accession>A0ABZ2W6L3</accession>
<sequence length="123" mass="13700">MYADQAYNLKISGVGEEMSMLPSSNSDSGLKANQRNTARFNFRTTERIKKTVERAAALTGQDMSSFAINAVYQRAIATIQAHEVTHLEPEDHQAFFDALDNPPAPTEKLSAAFARHEEQVDNR</sequence>
<dbReference type="InterPro" id="IPR010985">
    <property type="entry name" value="Ribbon_hlx_hlx"/>
</dbReference>
<dbReference type="PANTHER" id="PTHR35401:SF2">
    <property type="entry name" value="ABC-TYPE TRANSPORT SYSTEM"/>
    <property type="match status" value="1"/>
</dbReference>
<evidence type="ECO:0000313" key="4">
    <source>
        <dbReference type="Proteomes" id="UP001475781"/>
    </source>
</evidence>
<proteinExistence type="inferred from homology"/>
<gene>
    <name evidence="3" type="ORF">NLK58_09465</name>
</gene>
<dbReference type="InterPro" id="IPR014795">
    <property type="entry name" value="TacA_1-like"/>
</dbReference>
<dbReference type="Proteomes" id="UP001475781">
    <property type="component" value="Chromosome"/>
</dbReference>
<evidence type="ECO:0000313" key="3">
    <source>
        <dbReference type="EMBL" id="WZF90388.1"/>
    </source>
</evidence>
<protein>
    <submittedName>
        <fullName evidence="3">DUF1778 domain-containing protein</fullName>
    </submittedName>
</protein>
<comment type="similarity">
    <text evidence="2">Belongs to the TacA antitoxin family.</text>
</comment>
<dbReference type="PANTHER" id="PTHR35401">
    <property type="entry name" value="COPG FAMILY HELIX-TURN-HELIX PROTEIN-RELATED-RELATED"/>
    <property type="match status" value="1"/>
</dbReference>
<dbReference type="RefSeq" id="WP_341582650.1">
    <property type="nucleotide sequence ID" value="NZ_CP101118.1"/>
</dbReference>
<dbReference type="Gene3D" id="1.20.5.780">
    <property type="entry name" value="Single helix bin"/>
    <property type="match status" value="1"/>
</dbReference>
<keyword evidence="4" id="KW-1185">Reference proteome</keyword>
<dbReference type="EMBL" id="CP101118">
    <property type="protein sequence ID" value="WZF90388.1"/>
    <property type="molecule type" value="Genomic_DNA"/>
</dbReference>
<reference evidence="3 4" key="1">
    <citation type="submission" date="2022-07" db="EMBL/GenBank/DDBJ databases">
        <title>A copper resistant bacterium isolated from sediment samples of deep sea hydrothermal areas.</title>
        <authorList>
            <person name="Zeng X."/>
        </authorList>
    </citation>
    <scope>NUCLEOTIDE SEQUENCE [LARGE SCALE GENOMIC DNA]</scope>
    <source>
        <strain evidence="4">CuT 6</strain>
    </source>
</reference>